<dbReference type="OrthoDB" id="421671at2759"/>
<evidence type="ECO:0000313" key="2">
    <source>
        <dbReference type="Proteomes" id="UP000247233"/>
    </source>
</evidence>
<sequence>MASGSLVIVSPVALTPRVHDIITKHGGKVDYIVAPDLEHHIFLSAWKSAFPGASIIAPEGLYEKRQKSPEYQSDPFEYVYTKENKHSLRIAGDFHSEFEVEYVDGHSNREIVLWHKPTRTVIEADLVFNLPATEQYSQSGESPTAGLLNRLFMPLITATPSTWHERFAWHVLSSQDRDSFTESLGRIKEWDFSRIIPCHGDVIEDGAKEVFTRIFARFWNR</sequence>
<dbReference type="RefSeq" id="XP_025394884.1">
    <property type="nucleotide sequence ID" value="XM_025544336.1"/>
</dbReference>
<gene>
    <name evidence="1" type="ORF">BO70DRAFT_366446</name>
</gene>
<dbReference type="PANTHER" id="PTHR33835:SF1">
    <property type="entry name" value="METALLO-BETA-LACTAMASE DOMAIN-CONTAINING PROTEIN"/>
    <property type="match status" value="1"/>
</dbReference>
<dbReference type="Gene3D" id="3.60.15.10">
    <property type="entry name" value="Ribonuclease Z/Hydroxyacylglutathione hydrolase-like"/>
    <property type="match status" value="1"/>
</dbReference>
<proteinExistence type="predicted"/>
<evidence type="ECO:0000313" key="1">
    <source>
        <dbReference type="EMBL" id="PWY66754.1"/>
    </source>
</evidence>
<name>A0A317UXJ2_9EURO</name>
<comment type="caution">
    <text evidence="1">The sequence shown here is derived from an EMBL/GenBank/DDBJ whole genome shotgun (WGS) entry which is preliminary data.</text>
</comment>
<keyword evidence="2" id="KW-1185">Reference proteome</keyword>
<dbReference type="GeneID" id="37066573"/>
<dbReference type="Pfam" id="PF14234">
    <property type="entry name" value="DUF4336"/>
    <property type="match status" value="1"/>
</dbReference>
<dbReference type="PANTHER" id="PTHR33835">
    <property type="entry name" value="YALI0C07656P"/>
    <property type="match status" value="1"/>
</dbReference>
<protein>
    <recommendedName>
        <fullName evidence="3">Metallo-beta-lactamase domain-containing protein</fullName>
    </recommendedName>
</protein>
<dbReference type="SUPFAM" id="SSF56281">
    <property type="entry name" value="Metallo-hydrolase/oxidoreductase"/>
    <property type="match status" value="1"/>
</dbReference>
<evidence type="ECO:0008006" key="3">
    <source>
        <dbReference type="Google" id="ProtNLM"/>
    </source>
</evidence>
<reference evidence="1 2" key="1">
    <citation type="submission" date="2016-12" db="EMBL/GenBank/DDBJ databases">
        <title>The genomes of Aspergillus section Nigri reveals drivers in fungal speciation.</title>
        <authorList>
            <consortium name="DOE Joint Genome Institute"/>
            <person name="Vesth T.C."/>
            <person name="Nybo J."/>
            <person name="Theobald S."/>
            <person name="Brandl J."/>
            <person name="Frisvad J.C."/>
            <person name="Nielsen K.F."/>
            <person name="Lyhne E.K."/>
            <person name="Kogle M.E."/>
            <person name="Kuo A."/>
            <person name="Riley R."/>
            <person name="Clum A."/>
            <person name="Nolan M."/>
            <person name="Lipzen A."/>
            <person name="Salamov A."/>
            <person name="Henrissat B."/>
            <person name="Wiebenga A."/>
            <person name="De Vries R.P."/>
            <person name="Grigoriev I.V."/>
            <person name="Mortensen U.H."/>
            <person name="Andersen M.R."/>
            <person name="Baker S.E."/>
        </authorList>
    </citation>
    <scope>NUCLEOTIDE SEQUENCE [LARGE SCALE GENOMIC DNA]</scope>
    <source>
        <strain evidence="1 2">CBS 117.55</strain>
    </source>
</reference>
<dbReference type="InterPro" id="IPR025638">
    <property type="entry name" value="DUF4336"/>
</dbReference>
<dbReference type="InterPro" id="IPR036866">
    <property type="entry name" value="RibonucZ/Hydroxyglut_hydro"/>
</dbReference>
<organism evidence="1 2">
    <name type="scientific">Aspergillus heteromorphus CBS 117.55</name>
    <dbReference type="NCBI Taxonomy" id="1448321"/>
    <lineage>
        <taxon>Eukaryota</taxon>
        <taxon>Fungi</taxon>
        <taxon>Dikarya</taxon>
        <taxon>Ascomycota</taxon>
        <taxon>Pezizomycotina</taxon>
        <taxon>Eurotiomycetes</taxon>
        <taxon>Eurotiomycetidae</taxon>
        <taxon>Eurotiales</taxon>
        <taxon>Aspergillaceae</taxon>
        <taxon>Aspergillus</taxon>
        <taxon>Aspergillus subgen. Circumdati</taxon>
    </lineage>
</organism>
<dbReference type="Proteomes" id="UP000247233">
    <property type="component" value="Unassembled WGS sequence"/>
</dbReference>
<dbReference type="EMBL" id="MSFL01000043">
    <property type="protein sequence ID" value="PWY66754.1"/>
    <property type="molecule type" value="Genomic_DNA"/>
</dbReference>
<dbReference type="VEuPathDB" id="FungiDB:BO70DRAFT_366446"/>
<accession>A0A317UXJ2</accession>
<dbReference type="AlphaFoldDB" id="A0A317UXJ2"/>